<evidence type="ECO:0000313" key="3">
    <source>
        <dbReference type="EMBL" id="KFG37468.1"/>
    </source>
</evidence>
<dbReference type="AlphaFoldDB" id="A0A086JZA0"/>
<feature type="chain" id="PRO_5001808650" evidence="2">
    <location>
        <begin position="31"/>
        <end position="160"/>
    </location>
</feature>
<dbReference type="VEuPathDB" id="ToxoDB:TGFOU_358100"/>
<gene>
    <name evidence="3" type="ORF">TGFOU_358100</name>
</gene>
<evidence type="ECO:0000256" key="2">
    <source>
        <dbReference type="SAM" id="SignalP"/>
    </source>
</evidence>
<dbReference type="Proteomes" id="UP000028838">
    <property type="component" value="Unassembled WGS sequence"/>
</dbReference>
<organism evidence="3 4">
    <name type="scientific">Toxoplasma gondii FOU</name>
    <dbReference type="NCBI Taxonomy" id="943167"/>
    <lineage>
        <taxon>Eukaryota</taxon>
        <taxon>Sar</taxon>
        <taxon>Alveolata</taxon>
        <taxon>Apicomplexa</taxon>
        <taxon>Conoidasida</taxon>
        <taxon>Coccidia</taxon>
        <taxon>Eucoccidiorida</taxon>
        <taxon>Eimeriorina</taxon>
        <taxon>Sarcocystidae</taxon>
        <taxon>Toxoplasma</taxon>
    </lineage>
</organism>
<evidence type="ECO:0000256" key="1">
    <source>
        <dbReference type="SAM" id="Phobius"/>
    </source>
</evidence>
<keyword evidence="1" id="KW-1133">Transmembrane helix</keyword>
<proteinExistence type="predicted"/>
<keyword evidence="1 3" id="KW-0812">Transmembrane</keyword>
<keyword evidence="1" id="KW-0472">Membrane</keyword>
<protein>
    <submittedName>
        <fullName evidence="3">Putative transmembrane protein</fullName>
    </submittedName>
</protein>
<evidence type="ECO:0000313" key="4">
    <source>
        <dbReference type="Proteomes" id="UP000028838"/>
    </source>
</evidence>
<reference evidence="3 4" key="1">
    <citation type="submission" date="2014-07" db="EMBL/GenBank/DDBJ databases">
        <authorList>
            <person name="Sibley D."/>
            <person name="Venepally P."/>
            <person name="Karamycheva S."/>
            <person name="Hadjithomas M."/>
            <person name="Khan A."/>
            <person name="Brunk B."/>
            <person name="Roos D."/>
            <person name="Caler E."/>
            <person name="Lorenzi H."/>
        </authorList>
    </citation>
    <scope>NUCLEOTIDE SEQUENCE [LARGE SCALE GENOMIC DNA]</scope>
    <source>
        <strain evidence="3 4">FOU</strain>
    </source>
</reference>
<sequence length="160" mass="17952">MQRSNTHRMLLNALICLLLLFAYERECVRSSLFAWVATLQGTRKAKTWKASICACRETAPPWRGACRVREGSYEEMMFHFFSRASFSTGSKGSHLCPFLRLFMSINHPSLSSLLLFFFFSSFSSFSSLLFLLLCLTLSTRSADVPAFAAGGESPDCRSSS</sequence>
<feature type="signal peptide" evidence="2">
    <location>
        <begin position="1"/>
        <end position="30"/>
    </location>
</feature>
<accession>A0A086JZA0</accession>
<feature type="transmembrane region" description="Helical" evidence="1">
    <location>
        <begin position="113"/>
        <end position="135"/>
    </location>
</feature>
<comment type="caution">
    <text evidence="3">The sequence shown here is derived from an EMBL/GenBank/DDBJ whole genome shotgun (WGS) entry which is preliminary data.</text>
</comment>
<dbReference type="EMBL" id="AEYH02002573">
    <property type="protein sequence ID" value="KFG37468.1"/>
    <property type="molecule type" value="Genomic_DNA"/>
</dbReference>
<keyword evidence="2" id="KW-0732">Signal</keyword>
<name>A0A086JZA0_TOXGO</name>